<organism evidence="2 3">
    <name type="scientific">Flavobacterium soyae</name>
    <dbReference type="NCBI Taxonomy" id="2903098"/>
    <lineage>
        <taxon>Bacteria</taxon>
        <taxon>Pseudomonadati</taxon>
        <taxon>Bacteroidota</taxon>
        <taxon>Flavobacteriia</taxon>
        <taxon>Flavobacteriales</taxon>
        <taxon>Flavobacteriaceae</taxon>
        <taxon>Flavobacterium</taxon>
    </lineage>
</organism>
<accession>A0ABZ2UKC7</accession>
<sequence>MNTPTDITQLYNALFQIEAKLKSAGEYPIHKRLDFGGAFTDIYEFLVSKIDIKNKHILDAGCGVGFGSLLFAKNNAAKITGISVSDLEIESADRNKNKYHFDNVDFKVSNFENTESCNYDLIFCVESLKHSLDFDKDFNALLNGLKPNGKLVIVDDFFEGKITTAACEAFMDDWNLNFLFALSHFSGMPHKFTLEIEDLTHFMPKKSLFKINMQLLFFKLLKRKSMLKKLFKGGLLLDKLYAKKAMKYQLIIIAKQE</sequence>
<reference evidence="2 3" key="1">
    <citation type="submission" date="2024-03" db="EMBL/GenBank/DDBJ databases">
        <title>Flavobacterium soyae.</title>
        <authorList>
            <person name="Zheng W."/>
        </authorList>
    </citation>
    <scope>NUCLEOTIDE SEQUENCE [LARGE SCALE GENOMIC DNA]</scope>
    <source>
        <strain evidence="2 3">55</strain>
    </source>
</reference>
<keyword evidence="3" id="KW-1185">Reference proteome</keyword>
<dbReference type="GO" id="GO:0008168">
    <property type="term" value="F:methyltransferase activity"/>
    <property type="evidence" value="ECO:0007669"/>
    <property type="project" value="UniProtKB-KW"/>
</dbReference>
<proteinExistence type="predicted"/>
<dbReference type="InterPro" id="IPR029063">
    <property type="entry name" value="SAM-dependent_MTases_sf"/>
</dbReference>
<feature type="domain" description="Methyltransferase" evidence="1">
    <location>
        <begin position="53"/>
        <end position="155"/>
    </location>
</feature>
<dbReference type="SUPFAM" id="SSF53335">
    <property type="entry name" value="S-adenosyl-L-methionine-dependent methyltransferases"/>
    <property type="match status" value="1"/>
</dbReference>
<dbReference type="Proteomes" id="UP001623852">
    <property type="component" value="Chromosome"/>
</dbReference>
<dbReference type="Pfam" id="PF13847">
    <property type="entry name" value="Methyltransf_31"/>
    <property type="match status" value="1"/>
</dbReference>
<gene>
    <name evidence="2" type="ORF">AABD74_08890</name>
</gene>
<dbReference type="EC" id="2.1.1.-" evidence="2"/>
<dbReference type="PANTHER" id="PTHR43464">
    <property type="entry name" value="METHYLTRANSFERASE"/>
    <property type="match status" value="1"/>
</dbReference>
<protein>
    <submittedName>
        <fullName evidence="2">Class I SAM-dependent methyltransferase</fullName>
        <ecNumber evidence="2">2.1.1.-</ecNumber>
    </submittedName>
</protein>
<dbReference type="InterPro" id="IPR025714">
    <property type="entry name" value="Methyltranfer_dom"/>
</dbReference>
<dbReference type="GO" id="GO:0032259">
    <property type="term" value="P:methylation"/>
    <property type="evidence" value="ECO:0007669"/>
    <property type="project" value="UniProtKB-KW"/>
</dbReference>
<dbReference type="CDD" id="cd02440">
    <property type="entry name" value="AdoMet_MTases"/>
    <property type="match status" value="1"/>
</dbReference>
<name>A0ABZ2UKC7_9FLAO</name>
<keyword evidence="2" id="KW-0808">Transferase</keyword>
<evidence type="ECO:0000313" key="2">
    <source>
        <dbReference type="EMBL" id="WYZ21568.1"/>
    </source>
</evidence>
<evidence type="ECO:0000313" key="3">
    <source>
        <dbReference type="Proteomes" id="UP001623852"/>
    </source>
</evidence>
<dbReference type="EMBL" id="CP150845">
    <property type="protein sequence ID" value="WYZ21568.1"/>
    <property type="molecule type" value="Genomic_DNA"/>
</dbReference>
<dbReference type="Gene3D" id="3.40.50.150">
    <property type="entry name" value="Vaccinia Virus protein VP39"/>
    <property type="match status" value="1"/>
</dbReference>
<dbReference type="PANTHER" id="PTHR43464:SF23">
    <property type="entry name" value="JUVENILE HORMONE ACID O-METHYLTRANSFERASE"/>
    <property type="match status" value="1"/>
</dbReference>
<evidence type="ECO:0000259" key="1">
    <source>
        <dbReference type="Pfam" id="PF13847"/>
    </source>
</evidence>
<dbReference type="RefSeq" id="WP_232681643.1">
    <property type="nucleotide sequence ID" value="NZ_CP150845.1"/>
</dbReference>
<keyword evidence="2" id="KW-0489">Methyltransferase</keyword>